<feature type="compositionally biased region" description="Basic residues" evidence="1">
    <location>
        <begin position="87"/>
        <end position="96"/>
    </location>
</feature>
<sequence>MKEEDDLEERESDVMFPYADVKYSTIWTVSFGKDEGLKKTLLDFSLGLVADDGNEEDELEGRERTRAGHAESDCNPNKRGISAGVLHKPRKKNKLKMIKDEPRHHQLQT</sequence>
<reference evidence="2" key="1">
    <citation type="journal article" date="2023" name="bioRxiv">
        <title>Improved chromosome-level genome assembly for marigold (Tagetes erecta).</title>
        <authorList>
            <person name="Jiang F."/>
            <person name="Yuan L."/>
            <person name="Wang S."/>
            <person name="Wang H."/>
            <person name="Xu D."/>
            <person name="Wang A."/>
            <person name="Fan W."/>
        </authorList>
    </citation>
    <scope>NUCLEOTIDE SEQUENCE</scope>
    <source>
        <strain evidence="2">WSJ</strain>
        <tissue evidence="2">Leaf</tissue>
    </source>
</reference>
<proteinExistence type="predicted"/>
<accession>A0AAD8KZP1</accession>
<evidence type="ECO:0000313" key="2">
    <source>
        <dbReference type="EMBL" id="KAK1430121.1"/>
    </source>
</evidence>
<gene>
    <name evidence="2" type="ORF">QVD17_12655</name>
</gene>
<protein>
    <submittedName>
        <fullName evidence="2">Uncharacterized protein</fullName>
    </submittedName>
</protein>
<feature type="region of interest" description="Disordered" evidence="1">
    <location>
        <begin position="52"/>
        <end position="109"/>
    </location>
</feature>
<evidence type="ECO:0000313" key="3">
    <source>
        <dbReference type="Proteomes" id="UP001229421"/>
    </source>
</evidence>
<evidence type="ECO:0000256" key="1">
    <source>
        <dbReference type="SAM" id="MobiDB-lite"/>
    </source>
</evidence>
<dbReference type="EMBL" id="JAUHHV010000003">
    <property type="protein sequence ID" value="KAK1430121.1"/>
    <property type="molecule type" value="Genomic_DNA"/>
</dbReference>
<feature type="compositionally biased region" description="Basic and acidic residues" evidence="1">
    <location>
        <begin position="61"/>
        <end position="72"/>
    </location>
</feature>
<keyword evidence="3" id="KW-1185">Reference proteome</keyword>
<feature type="compositionally biased region" description="Basic and acidic residues" evidence="1">
    <location>
        <begin position="97"/>
        <end position="109"/>
    </location>
</feature>
<comment type="caution">
    <text evidence="2">The sequence shown here is derived from an EMBL/GenBank/DDBJ whole genome shotgun (WGS) entry which is preliminary data.</text>
</comment>
<name>A0AAD8KZP1_TARER</name>
<organism evidence="2 3">
    <name type="scientific">Tagetes erecta</name>
    <name type="common">African marigold</name>
    <dbReference type="NCBI Taxonomy" id="13708"/>
    <lineage>
        <taxon>Eukaryota</taxon>
        <taxon>Viridiplantae</taxon>
        <taxon>Streptophyta</taxon>
        <taxon>Embryophyta</taxon>
        <taxon>Tracheophyta</taxon>
        <taxon>Spermatophyta</taxon>
        <taxon>Magnoliopsida</taxon>
        <taxon>eudicotyledons</taxon>
        <taxon>Gunneridae</taxon>
        <taxon>Pentapetalae</taxon>
        <taxon>asterids</taxon>
        <taxon>campanulids</taxon>
        <taxon>Asterales</taxon>
        <taxon>Asteraceae</taxon>
        <taxon>Asteroideae</taxon>
        <taxon>Heliantheae alliance</taxon>
        <taxon>Tageteae</taxon>
        <taxon>Tagetes</taxon>
    </lineage>
</organism>
<dbReference type="Proteomes" id="UP001229421">
    <property type="component" value="Unassembled WGS sequence"/>
</dbReference>
<dbReference type="AlphaFoldDB" id="A0AAD8KZP1"/>